<dbReference type="EMBL" id="JAPNTZ010000014">
    <property type="protein sequence ID" value="MCY1143202.1"/>
    <property type="molecule type" value="Genomic_DNA"/>
</dbReference>
<accession>A0ABT4BB21</accession>
<protein>
    <submittedName>
        <fullName evidence="2">Restriction endonuclease</fullName>
        <ecNumber evidence="2">3.1.21.-</ecNumber>
    </submittedName>
</protein>
<sequence length="114" mass="12383">MTDRRLTGRVAALMRAGGWRQVTVTAAMGHLGTDVVAVGVDGRRWLLRCHHDPARLTPADVHRFADSARRMRRAEVTMLVLGTDSPSPLLEAAAQAGVTLVDAGSLSWWAAQQR</sequence>
<reference evidence="2" key="1">
    <citation type="submission" date="2022-11" db="EMBL/GenBank/DDBJ databases">
        <authorList>
            <person name="Somphong A."/>
            <person name="Phongsopitanun W."/>
        </authorList>
    </citation>
    <scope>NUCLEOTIDE SEQUENCE</scope>
    <source>
        <strain evidence="2">Pm04-4</strain>
    </source>
</reference>
<dbReference type="InterPro" id="IPR007560">
    <property type="entry name" value="Restrct_endonuc_IV_Mrr"/>
</dbReference>
<dbReference type="Pfam" id="PF04471">
    <property type="entry name" value="Mrr_cat"/>
    <property type="match status" value="1"/>
</dbReference>
<dbReference type="EC" id="3.1.21.-" evidence="2"/>
<evidence type="ECO:0000313" key="2">
    <source>
        <dbReference type="EMBL" id="MCY1143202.1"/>
    </source>
</evidence>
<feature type="domain" description="Restriction endonuclease type IV Mrr" evidence="1">
    <location>
        <begin position="1"/>
        <end position="106"/>
    </location>
</feature>
<dbReference type="GO" id="GO:0004519">
    <property type="term" value="F:endonuclease activity"/>
    <property type="evidence" value="ECO:0007669"/>
    <property type="project" value="UniProtKB-KW"/>
</dbReference>
<organism evidence="2 3">
    <name type="scientific">Paractinoplanes pyxinae</name>
    <dbReference type="NCBI Taxonomy" id="2997416"/>
    <lineage>
        <taxon>Bacteria</taxon>
        <taxon>Bacillati</taxon>
        <taxon>Actinomycetota</taxon>
        <taxon>Actinomycetes</taxon>
        <taxon>Micromonosporales</taxon>
        <taxon>Micromonosporaceae</taxon>
        <taxon>Paractinoplanes</taxon>
    </lineage>
</organism>
<keyword evidence="3" id="KW-1185">Reference proteome</keyword>
<comment type="caution">
    <text evidence="2">The sequence shown here is derived from an EMBL/GenBank/DDBJ whole genome shotgun (WGS) entry which is preliminary data.</text>
</comment>
<keyword evidence="2" id="KW-0255">Endonuclease</keyword>
<gene>
    <name evidence="2" type="ORF">OWR29_34840</name>
</gene>
<dbReference type="RefSeq" id="WP_267567718.1">
    <property type="nucleotide sequence ID" value="NZ_JAPNTZ010000014.1"/>
</dbReference>
<keyword evidence="2" id="KW-0378">Hydrolase</keyword>
<dbReference type="GO" id="GO:0016787">
    <property type="term" value="F:hydrolase activity"/>
    <property type="evidence" value="ECO:0007669"/>
    <property type="project" value="UniProtKB-KW"/>
</dbReference>
<evidence type="ECO:0000313" key="3">
    <source>
        <dbReference type="Proteomes" id="UP001151002"/>
    </source>
</evidence>
<name>A0ABT4BB21_9ACTN</name>
<proteinExistence type="predicted"/>
<dbReference type="Proteomes" id="UP001151002">
    <property type="component" value="Unassembled WGS sequence"/>
</dbReference>
<evidence type="ECO:0000259" key="1">
    <source>
        <dbReference type="Pfam" id="PF04471"/>
    </source>
</evidence>
<keyword evidence="2" id="KW-0540">Nuclease</keyword>